<name>A0A481W0H8_9CAUD</name>
<feature type="domain" description="Peptidase S74" evidence="3">
    <location>
        <begin position="317"/>
        <end position="416"/>
    </location>
</feature>
<reference evidence="4 5" key="1">
    <citation type="submission" date="2019-02" db="EMBL/GenBank/DDBJ databases">
        <authorList>
            <person name="Paul L."/>
            <person name="Brownson E.L."/>
            <person name="Lucero K."/>
            <person name="Page S.T."/>
            <person name="Garlena R.A."/>
            <person name="Russell D.A."/>
            <person name="Pope W.H."/>
            <person name="Jacobs-Sera D."/>
            <person name="Hatfull G.F."/>
        </authorList>
    </citation>
    <scope>NUCLEOTIDE SEQUENCE [LARGE SCALE GENOMIC DNA]</scope>
</reference>
<keyword evidence="5" id="KW-1185">Reference proteome</keyword>
<dbReference type="GeneID" id="64471401"/>
<keyword evidence="2" id="KW-1227">Viral tail protein</keyword>
<dbReference type="KEGG" id="vg:64471401"/>
<dbReference type="PROSITE" id="PS51688">
    <property type="entry name" value="ICA"/>
    <property type="match status" value="1"/>
</dbReference>
<dbReference type="GO" id="GO:0098015">
    <property type="term" value="C:virus tail"/>
    <property type="evidence" value="ECO:0007669"/>
    <property type="project" value="UniProtKB-KW"/>
</dbReference>
<evidence type="ECO:0000313" key="5">
    <source>
        <dbReference type="Proteomes" id="UP000292314"/>
    </source>
</evidence>
<dbReference type="EMBL" id="MK524524">
    <property type="protein sequence ID" value="QBI99388.1"/>
    <property type="molecule type" value="Genomic_DNA"/>
</dbReference>
<proteinExistence type="predicted"/>
<comment type="subcellular location">
    <subcellularLocation>
        <location evidence="1">Virion</location>
    </subcellularLocation>
</comment>
<gene>
    <name evidence="4" type="primary">25</name>
    <name evidence="4" type="ORF">SEA_CAELUM_25</name>
</gene>
<sequence length="424" mass="45641">MAITSYPFDSQTVTETDYSRLFREFQSTGVADGVGGGSLYTYADGTGMTVKVASGFAIVRGHAIYSTATEVLTIAPSGTSSRVDRVVLKLDPAANSISLVVKQGAAGSSTPPALTQTDTSVWEMTLARVTVGANVTSISAASVQGERKFIGNTVGGWTTDTRPDSPRVGRLGFNQSTSTWEFWNGTAWSDMAPSVSWSALTGKPASFTPASHTHLWADLTDKPTTFAPTSHTHDWSQITGEPATFPPSTHSHTWSSITSKPTTFTPASHSHSSYLESGDTISWANGSKKPHANSVSGSGTYYAVWVEGDGTFARNTSSIKFKENVRDYVIDPDDVLKLRPVIYDRKDQLEDDGTVREGRKDEVGLIAEETEKAGLGWLINYLDGEVDGLRYDLLGVALVPLAQRQARQISDLEARLAELEAKLS</sequence>
<evidence type="ECO:0000256" key="2">
    <source>
        <dbReference type="ARBA" id="ARBA00022732"/>
    </source>
</evidence>
<protein>
    <submittedName>
        <fullName evidence="4">Minor tail protein</fullName>
    </submittedName>
</protein>
<accession>A0A481W0H8</accession>
<evidence type="ECO:0000313" key="4">
    <source>
        <dbReference type="EMBL" id="QBI99388.1"/>
    </source>
</evidence>
<organism evidence="4 5">
    <name type="scientific">Streptomyces phage Caelum</name>
    <dbReference type="NCBI Taxonomy" id="2530160"/>
    <lineage>
        <taxon>Viruses</taxon>
        <taxon>Duplodnaviria</taxon>
        <taxon>Heunggongvirae</taxon>
        <taxon>Uroviricota</taxon>
        <taxon>Caudoviricetes</taxon>
        <taxon>Arquatrovirinae</taxon>
        <taxon>Caelumvirus</taxon>
        <taxon>Caelumvirus caelum</taxon>
    </lineage>
</organism>
<keyword evidence="2" id="KW-0946">Virion</keyword>
<evidence type="ECO:0000259" key="3">
    <source>
        <dbReference type="PROSITE" id="PS51688"/>
    </source>
</evidence>
<evidence type="ECO:0000256" key="1">
    <source>
        <dbReference type="ARBA" id="ARBA00004328"/>
    </source>
</evidence>
<dbReference type="Proteomes" id="UP000292314">
    <property type="component" value="Genome"/>
</dbReference>
<dbReference type="RefSeq" id="YP_010055474.1">
    <property type="nucleotide sequence ID" value="NC_054666.1"/>
</dbReference>
<dbReference type="InterPro" id="IPR030392">
    <property type="entry name" value="S74_ICA"/>
</dbReference>